<name>A0AAW3MRY2_9BURK</name>
<reference evidence="2 3" key="1">
    <citation type="submission" date="2015-11" db="EMBL/GenBank/DDBJ databases">
        <title>Expanding the genomic diversity of Burkholderia species for the development of highly accurate diagnostics.</title>
        <authorList>
            <person name="Sahl J."/>
            <person name="Keim P."/>
            <person name="Wagner D."/>
        </authorList>
    </citation>
    <scope>NUCLEOTIDE SEQUENCE [LARGE SCALE GENOMIC DNA]</scope>
    <source>
        <strain evidence="2 3">MSMB1808WGS</strain>
    </source>
</reference>
<dbReference type="EMBL" id="LPBJ01000047">
    <property type="protein sequence ID" value="KVP98359.1"/>
    <property type="molecule type" value="Genomic_DNA"/>
</dbReference>
<evidence type="ECO:0000313" key="2">
    <source>
        <dbReference type="EMBL" id="KVP98359.1"/>
    </source>
</evidence>
<gene>
    <name evidence="2" type="ORF">WJ96_07515</name>
</gene>
<evidence type="ECO:0000256" key="1">
    <source>
        <dbReference type="SAM" id="Phobius"/>
    </source>
</evidence>
<feature type="transmembrane region" description="Helical" evidence="1">
    <location>
        <begin position="105"/>
        <end position="126"/>
    </location>
</feature>
<comment type="caution">
    <text evidence="2">The sequence shown here is derived from an EMBL/GenBank/DDBJ whole genome shotgun (WGS) entry which is preliminary data.</text>
</comment>
<feature type="transmembrane region" description="Helical" evidence="1">
    <location>
        <begin position="80"/>
        <end position="99"/>
    </location>
</feature>
<feature type="transmembrane region" description="Helical" evidence="1">
    <location>
        <begin position="43"/>
        <end position="68"/>
    </location>
</feature>
<sequence length="133" mass="14065">MWNPFKRIAAPLVLKVDFTDPYWNISAGQARCWLGGAVAADLLVQWVAGLPNVLTVLASLLTLAIFWAIPARLSGAVGGLYIGQALVSLPVVTAAAMMSGNVAEIAGIAWSGLCLFALVRLILGYIRTPKALM</sequence>
<organism evidence="2 3">
    <name type="scientific">Burkholderia ubonensis</name>
    <dbReference type="NCBI Taxonomy" id="101571"/>
    <lineage>
        <taxon>Bacteria</taxon>
        <taxon>Pseudomonadati</taxon>
        <taxon>Pseudomonadota</taxon>
        <taxon>Betaproteobacteria</taxon>
        <taxon>Burkholderiales</taxon>
        <taxon>Burkholderiaceae</taxon>
        <taxon>Burkholderia</taxon>
        <taxon>Burkholderia cepacia complex</taxon>
    </lineage>
</organism>
<keyword evidence="1" id="KW-0472">Membrane</keyword>
<dbReference type="AlphaFoldDB" id="A0AAW3MRY2"/>
<protein>
    <submittedName>
        <fullName evidence="2">Uncharacterized protein</fullName>
    </submittedName>
</protein>
<dbReference type="Proteomes" id="UP000056453">
    <property type="component" value="Unassembled WGS sequence"/>
</dbReference>
<proteinExistence type="predicted"/>
<dbReference type="RefSeq" id="WP_059925609.1">
    <property type="nucleotide sequence ID" value="NZ_LPBG01000047.1"/>
</dbReference>
<evidence type="ECO:0000313" key="3">
    <source>
        <dbReference type="Proteomes" id="UP000056453"/>
    </source>
</evidence>
<keyword evidence="1" id="KW-0812">Transmembrane</keyword>
<accession>A0AAW3MRY2</accession>
<keyword evidence="3" id="KW-1185">Reference proteome</keyword>
<keyword evidence="1" id="KW-1133">Transmembrane helix</keyword>